<gene>
    <name evidence="1" type="ORF">NLJ89_g8827</name>
</gene>
<reference evidence="1" key="1">
    <citation type="submission" date="2022-07" db="EMBL/GenBank/DDBJ databases">
        <title>Genome Sequence of Agrocybe chaxingu.</title>
        <authorList>
            <person name="Buettner E."/>
        </authorList>
    </citation>
    <scope>NUCLEOTIDE SEQUENCE</scope>
    <source>
        <strain evidence="1">MP-N11</strain>
    </source>
</reference>
<proteinExistence type="predicted"/>
<comment type="caution">
    <text evidence="1">The sequence shown here is derived from an EMBL/GenBank/DDBJ whole genome shotgun (WGS) entry which is preliminary data.</text>
</comment>
<organism evidence="1 2">
    <name type="scientific">Agrocybe chaxingu</name>
    <dbReference type="NCBI Taxonomy" id="84603"/>
    <lineage>
        <taxon>Eukaryota</taxon>
        <taxon>Fungi</taxon>
        <taxon>Dikarya</taxon>
        <taxon>Basidiomycota</taxon>
        <taxon>Agaricomycotina</taxon>
        <taxon>Agaricomycetes</taxon>
        <taxon>Agaricomycetidae</taxon>
        <taxon>Agaricales</taxon>
        <taxon>Agaricineae</taxon>
        <taxon>Strophariaceae</taxon>
        <taxon>Agrocybe</taxon>
    </lineage>
</organism>
<accession>A0A9W8MTQ5</accession>
<keyword evidence="2" id="KW-1185">Reference proteome</keyword>
<dbReference type="AlphaFoldDB" id="A0A9W8MTQ5"/>
<sequence>MKEKRLRELRQQRQEGTEERDRLWRLSNEIDFAEENLSFLTAQIAEPQQYWRLISVDVQSLQNTLSELQITQDPLLFDEASESVEELRRDLRLDLEPFTSTSYLDEEIPVEAVDAQVKRPSIFRRVLRRLGIGKRS</sequence>
<name>A0A9W8MTQ5_9AGAR</name>
<dbReference type="EMBL" id="JANKHO010001264">
    <property type="protein sequence ID" value="KAJ3502567.1"/>
    <property type="molecule type" value="Genomic_DNA"/>
</dbReference>
<dbReference type="Proteomes" id="UP001148786">
    <property type="component" value="Unassembled WGS sequence"/>
</dbReference>
<evidence type="ECO:0000313" key="2">
    <source>
        <dbReference type="Proteomes" id="UP001148786"/>
    </source>
</evidence>
<protein>
    <submittedName>
        <fullName evidence="1">Uncharacterized protein</fullName>
    </submittedName>
</protein>
<evidence type="ECO:0000313" key="1">
    <source>
        <dbReference type="EMBL" id="KAJ3502567.1"/>
    </source>
</evidence>